<keyword evidence="8" id="KW-1185">Reference proteome</keyword>
<evidence type="ECO:0000313" key="8">
    <source>
        <dbReference type="Proteomes" id="UP001291623"/>
    </source>
</evidence>
<dbReference type="InterPro" id="IPR010264">
    <property type="entry name" value="Self-incomp_S1"/>
</dbReference>
<evidence type="ECO:0000256" key="3">
    <source>
        <dbReference type="ARBA" id="ARBA00022471"/>
    </source>
</evidence>
<dbReference type="Proteomes" id="UP001291623">
    <property type="component" value="Unassembled WGS sequence"/>
</dbReference>
<evidence type="ECO:0000313" key="7">
    <source>
        <dbReference type="EMBL" id="KAK4353776.1"/>
    </source>
</evidence>
<evidence type="ECO:0000256" key="5">
    <source>
        <dbReference type="ARBA" id="ARBA00022729"/>
    </source>
</evidence>
<keyword evidence="5 6" id="KW-0732">Signal</keyword>
<feature type="signal peptide" evidence="6">
    <location>
        <begin position="1"/>
        <end position="25"/>
    </location>
</feature>
<dbReference type="Pfam" id="PF05938">
    <property type="entry name" value="Self-incomp_S1"/>
    <property type="match status" value="1"/>
</dbReference>
<dbReference type="GO" id="GO:0005576">
    <property type="term" value="C:extracellular region"/>
    <property type="evidence" value="ECO:0007669"/>
    <property type="project" value="UniProtKB-SubCell"/>
</dbReference>
<keyword evidence="4" id="KW-0964">Secreted</keyword>
<comment type="subcellular location">
    <subcellularLocation>
        <location evidence="1">Secreted</location>
    </subcellularLocation>
</comment>
<dbReference type="GO" id="GO:0060320">
    <property type="term" value="P:rejection of self pollen"/>
    <property type="evidence" value="ECO:0007669"/>
    <property type="project" value="UniProtKB-KW"/>
</dbReference>
<dbReference type="PANTHER" id="PTHR35630:SF1">
    <property type="entry name" value="LEGUMINOSIN GROUP486 SECRETED PEPTIDE"/>
    <property type="match status" value="1"/>
</dbReference>
<sequence>MAFNITNSFLIFIFVVFYTFSLPLADTTPSIVHLISKMDNGTEPVKIKCKVDGKIGADLTLKSGQDLPFKVIVNDTYACAAIWGLKIASIDAFEPKRDKGYPIMYWRVAKDGFYLSWNKIDFKFIAGWDSE</sequence>
<evidence type="ECO:0000256" key="4">
    <source>
        <dbReference type="ARBA" id="ARBA00022525"/>
    </source>
</evidence>
<gene>
    <name evidence="7" type="ORF">RND71_025970</name>
</gene>
<feature type="chain" id="PRO_5041962533" description="Leguminosin group486 secreted peptide" evidence="6">
    <location>
        <begin position="26"/>
        <end position="131"/>
    </location>
</feature>
<accession>A0AAE1RLE4</accession>
<comment type="caution">
    <text evidence="7">The sequence shown here is derived from an EMBL/GenBank/DDBJ whole genome shotgun (WGS) entry which is preliminary data.</text>
</comment>
<protein>
    <recommendedName>
        <fullName evidence="9">Leguminosin group486 secreted peptide</fullName>
    </recommendedName>
</protein>
<comment type="similarity">
    <text evidence="2">Belongs to the plant self-incompatibility (S1) protein family.</text>
</comment>
<dbReference type="PANTHER" id="PTHR35630">
    <property type="entry name" value="LEGUMINOSIN GROUP486 SECRETED PEPTIDE"/>
    <property type="match status" value="1"/>
</dbReference>
<name>A0AAE1RLE4_9SOLA</name>
<proteinExistence type="inferred from homology"/>
<reference evidence="7" key="1">
    <citation type="submission" date="2023-12" db="EMBL/GenBank/DDBJ databases">
        <title>Genome assembly of Anisodus tanguticus.</title>
        <authorList>
            <person name="Wang Y.-J."/>
        </authorList>
    </citation>
    <scope>NUCLEOTIDE SEQUENCE</scope>
    <source>
        <strain evidence="7">KB-2021</strain>
        <tissue evidence="7">Leaf</tissue>
    </source>
</reference>
<evidence type="ECO:0000256" key="2">
    <source>
        <dbReference type="ARBA" id="ARBA00005581"/>
    </source>
</evidence>
<keyword evidence="3" id="KW-0713">Self-incompatibility</keyword>
<dbReference type="EMBL" id="JAVYJV010000014">
    <property type="protein sequence ID" value="KAK4353776.1"/>
    <property type="molecule type" value="Genomic_DNA"/>
</dbReference>
<evidence type="ECO:0008006" key="9">
    <source>
        <dbReference type="Google" id="ProtNLM"/>
    </source>
</evidence>
<organism evidence="7 8">
    <name type="scientific">Anisodus tanguticus</name>
    <dbReference type="NCBI Taxonomy" id="243964"/>
    <lineage>
        <taxon>Eukaryota</taxon>
        <taxon>Viridiplantae</taxon>
        <taxon>Streptophyta</taxon>
        <taxon>Embryophyta</taxon>
        <taxon>Tracheophyta</taxon>
        <taxon>Spermatophyta</taxon>
        <taxon>Magnoliopsida</taxon>
        <taxon>eudicotyledons</taxon>
        <taxon>Gunneridae</taxon>
        <taxon>Pentapetalae</taxon>
        <taxon>asterids</taxon>
        <taxon>lamiids</taxon>
        <taxon>Solanales</taxon>
        <taxon>Solanaceae</taxon>
        <taxon>Solanoideae</taxon>
        <taxon>Hyoscyameae</taxon>
        <taxon>Anisodus</taxon>
    </lineage>
</organism>
<evidence type="ECO:0000256" key="1">
    <source>
        <dbReference type="ARBA" id="ARBA00004613"/>
    </source>
</evidence>
<evidence type="ECO:0000256" key="6">
    <source>
        <dbReference type="SAM" id="SignalP"/>
    </source>
</evidence>
<dbReference type="AlphaFoldDB" id="A0AAE1RLE4"/>